<protein>
    <submittedName>
        <fullName evidence="3">BirA family transcriptional regulator, biotin operon repressor / biotin-[acetyl-CoA-carboxylase] ligase</fullName>
    </submittedName>
</protein>
<feature type="domain" description="BPL/LPL catalytic" evidence="2">
    <location>
        <begin position="10"/>
        <end position="192"/>
    </location>
</feature>
<dbReference type="Pfam" id="PF03099">
    <property type="entry name" value="BPL_LplA_LipB"/>
    <property type="match status" value="1"/>
</dbReference>
<evidence type="ECO:0000313" key="4">
    <source>
        <dbReference type="Proteomes" id="UP000183129"/>
    </source>
</evidence>
<dbReference type="InterPro" id="IPR004143">
    <property type="entry name" value="BPL_LPL_catalytic"/>
</dbReference>
<dbReference type="PROSITE" id="PS51733">
    <property type="entry name" value="BPL_LPL_CATALYTIC"/>
    <property type="match status" value="1"/>
</dbReference>
<evidence type="ECO:0000256" key="1">
    <source>
        <dbReference type="ARBA" id="ARBA00022598"/>
    </source>
</evidence>
<evidence type="ECO:0000259" key="2">
    <source>
        <dbReference type="PROSITE" id="PS51733"/>
    </source>
</evidence>
<proteinExistence type="predicted"/>
<accession>A0A1I2CUB1</accession>
<dbReference type="STRING" id="34086.SAMN04488084_11352"/>
<dbReference type="PANTHER" id="PTHR12835">
    <property type="entry name" value="BIOTIN PROTEIN LIGASE"/>
    <property type="match status" value="1"/>
</dbReference>
<reference evidence="3 4" key="1">
    <citation type="submission" date="2016-10" db="EMBL/GenBank/DDBJ databases">
        <authorList>
            <person name="de Groot N.N."/>
        </authorList>
    </citation>
    <scope>NUCLEOTIDE SEQUENCE [LARGE SCALE GENOMIC DNA]</scope>
    <source>
        <strain evidence="3 4">ATCC 51969</strain>
    </source>
</reference>
<dbReference type="GO" id="GO:0004077">
    <property type="term" value="F:biotin--[biotin carboxyl-carrier protein] ligase activity"/>
    <property type="evidence" value="ECO:0007669"/>
    <property type="project" value="InterPro"/>
</dbReference>
<organism evidence="3 4">
    <name type="scientific">Pedobacter antarcticus</name>
    <dbReference type="NCBI Taxonomy" id="34086"/>
    <lineage>
        <taxon>Bacteria</taxon>
        <taxon>Pseudomonadati</taxon>
        <taxon>Bacteroidota</taxon>
        <taxon>Sphingobacteriia</taxon>
        <taxon>Sphingobacteriales</taxon>
        <taxon>Sphingobacteriaceae</taxon>
        <taxon>Pedobacter</taxon>
    </lineage>
</organism>
<dbReference type="InterPro" id="IPR045864">
    <property type="entry name" value="aa-tRNA-synth_II/BPL/LPL"/>
</dbReference>
<dbReference type="AlphaFoldDB" id="A0A1I2CUB1"/>
<dbReference type="CDD" id="cd16442">
    <property type="entry name" value="BPL"/>
    <property type="match status" value="1"/>
</dbReference>
<dbReference type="NCBIfam" id="TIGR00121">
    <property type="entry name" value="birA_ligase"/>
    <property type="match status" value="1"/>
</dbReference>
<name>A0A1I2CUB1_9SPHI</name>
<dbReference type="EMBL" id="FONS01000002">
    <property type="protein sequence ID" value="SFE71310.1"/>
    <property type="molecule type" value="Genomic_DNA"/>
</dbReference>
<gene>
    <name evidence="3" type="ORF">SAMN03003324_01183</name>
</gene>
<dbReference type="InterPro" id="IPR004408">
    <property type="entry name" value="Biotin_CoA_COase_ligase"/>
</dbReference>
<dbReference type="Proteomes" id="UP000183129">
    <property type="component" value="Unassembled WGS sequence"/>
</dbReference>
<keyword evidence="1 3" id="KW-0436">Ligase</keyword>
<evidence type="ECO:0000313" key="3">
    <source>
        <dbReference type="EMBL" id="SFE71310.1"/>
    </source>
</evidence>
<sequence length="259" mass="28694">MQNNTFPTSFVGQNLIKLSAVDSTNSFMKGIMSNSEPLPEGTVIMADNQYGGRGQAGNTWHAEPGKNLTFSVLLRPDFITPDQQFRLNMVVSTALMHTLRELCGEGAKTKWPNDIYFNDRKLGGVLIENTLSGSQIKASVIGIGLNVNQLSFDGDLGARATSLQIITGKPIELDLLLRSVCVQIELAYLKLRTGPVDSLYHDYVKDLYLYGENALYRQNGEIIEGMITGIAERGQLELTTSAGLKRFDFKEIEFLHKKN</sequence>
<dbReference type="GO" id="GO:0005737">
    <property type="term" value="C:cytoplasm"/>
    <property type="evidence" value="ECO:0007669"/>
    <property type="project" value="TreeGrafter"/>
</dbReference>
<dbReference type="SUPFAM" id="SSF55681">
    <property type="entry name" value="Class II aaRS and biotin synthetases"/>
    <property type="match status" value="1"/>
</dbReference>
<dbReference type="Gene3D" id="3.30.930.10">
    <property type="entry name" value="Bira Bifunctional Protein, Domain 2"/>
    <property type="match status" value="1"/>
</dbReference>
<dbReference type="PANTHER" id="PTHR12835:SF5">
    <property type="entry name" value="BIOTIN--PROTEIN LIGASE"/>
    <property type="match status" value="1"/>
</dbReference>